<dbReference type="InterPro" id="IPR006119">
    <property type="entry name" value="Resolv_N"/>
</dbReference>
<dbReference type="SUPFAM" id="SSF46689">
    <property type="entry name" value="Homeodomain-like"/>
    <property type="match status" value="1"/>
</dbReference>
<dbReference type="InterPro" id="IPR040652">
    <property type="entry name" value="Cry35Ab1_HTH"/>
</dbReference>
<dbReference type="PROSITE" id="PS00397">
    <property type="entry name" value="RECOMBINASES_1"/>
    <property type="match status" value="1"/>
</dbReference>
<evidence type="ECO:0000313" key="8">
    <source>
        <dbReference type="EMBL" id="HJB40726.1"/>
    </source>
</evidence>
<dbReference type="SMART" id="SM00857">
    <property type="entry name" value="Resolvase"/>
    <property type="match status" value="1"/>
</dbReference>
<dbReference type="GO" id="GO:0003677">
    <property type="term" value="F:DNA binding"/>
    <property type="evidence" value="ECO:0007669"/>
    <property type="project" value="UniProtKB-KW"/>
</dbReference>
<evidence type="ECO:0000256" key="2">
    <source>
        <dbReference type="ARBA" id="ARBA00022908"/>
    </source>
</evidence>
<comment type="caution">
    <text evidence="8">The sequence shown here is derived from an EMBL/GenBank/DDBJ whole genome shotgun (WGS) entry which is preliminary data.</text>
</comment>
<gene>
    <name evidence="8" type="ORF">H9943_10080</name>
</gene>
<dbReference type="InterPro" id="IPR036162">
    <property type="entry name" value="Resolvase-like_N_sf"/>
</dbReference>
<dbReference type="PANTHER" id="PTHR30461:SF2">
    <property type="entry name" value="SERINE RECOMBINASE PINE-RELATED"/>
    <property type="match status" value="1"/>
</dbReference>
<dbReference type="AlphaFoldDB" id="A0A9D2M4Z5"/>
<organism evidence="8 9">
    <name type="scientific">Candidatus Ruthenibacterium avium</name>
    <dbReference type="NCBI Taxonomy" id="2838751"/>
    <lineage>
        <taxon>Bacteria</taxon>
        <taxon>Bacillati</taxon>
        <taxon>Bacillota</taxon>
        <taxon>Clostridia</taxon>
        <taxon>Eubacteriales</taxon>
        <taxon>Oscillospiraceae</taxon>
        <taxon>Ruthenibacterium</taxon>
    </lineage>
</organism>
<evidence type="ECO:0000256" key="1">
    <source>
        <dbReference type="ARBA" id="ARBA00009913"/>
    </source>
</evidence>
<dbReference type="EMBL" id="DWYA01000090">
    <property type="protein sequence ID" value="HJB40726.1"/>
    <property type="molecule type" value="Genomic_DNA"/>
</dbReference>
<keyword evidence="3" id="KW-0238">DNA-binding</keyword>
<feature type="domain" description="Resolvase/invertase-type recombinase catalytic" evidence="7">
    <location>
        <begin position="1"/>
        <end position="139"/>
    </location>
</feature>
<reference evidence="8" key="2">
    <citation type="submission" date="2021-04" db="EMBL/GenBank/DDBJ databases">
        <authorList>
            <person name="Gilroy R."/>
        </authorList>
    </citation>
    <scope>NUCLEOTIDE SEQUENCE</scope>
    <source>
        <strain evidence="8">ChiBcec8-14828</strain>
    </source>
</reference>
<dbReference type="InterPro" id="IPR050639">
    <property type="entry name" value="SSR_resolvase"/>
</dbReference>
<evidence type="ECO:0000256" key="5">
    <source>
        <dbReference type="PIRSR" id="PIRSR606118-50"/>
    </source>
</evidence>
<dbReference type="Pfam" id="PF00239">
    <property type="entry name" value="Resolvase"/>
    <property type="match status" value="1"/>
</dbReference>
<dbReference type="GO" id="GO:0000150">
    <property type="term" value="F:DNA strand exchange activity"/>
    <property type="evidence" value="ECO:0007669"/>
    <property type="project" value="InterPro"/>
</dbReference>
<keyword evidence="4" id="KW-0233">DNA recombination</keyword>
<dbReference type="Proteomes" id="UP000824209">
    <property type="component" value="Unassembled WGS sequence"/>
</dbReference>
<dbReference type="Gene3D" id="3.40.50.1390">
    <property type="entry name" value="Resolvase, N-terminal catalytic domain"/>
    <property type="match status" value="1"/>
</dbReference>
<dbReference type="SUPFAM" id="SSF53041">
    <property type="entry name" value="Resolvase-like"/>
    <property type="match status" value="1"/>
</dbReference>
<evidence type="ECO:0000256" key="3">
    <source>
        <dbReference type="ARBA" id="ARBA00023125"/>
    </source>
</evidence>
<proteinExistence type="inferred from homology"/>
<accession>A0A9D2M4Z5</accession>
<evidence type="ECO:0000313" key="9">
    <source>
        <dbReference type="Proteomes" id="UP000824209"/>
    </source>
</evidence>
<protein>
    <submittedName>
        <fullName evidence="8">Recombinase family protein</fullName>
    </submittedName>
</protein>
<evidence type="ECO:0000259" key="7">
    <source>
        <dbReference type="PROSITE" id="PS51736"/>
    </source>
</evidence>
<dbReference type="Pfam" id="PF18010">
    <property type="entry name" value="HTH_49"/>
    <property type="match status" value="1"/>
</dbReference>
<feature type="active site" description="O-(5'-phospho-DNA)-serine intermediate" evidence="5 6">
    <location>
        <position position="9"/>
    </location>
</feature>
<dbReference type="GO" id="GO:0015074">
    <property type="term" value="P:DNA integration"/>
    <property type="evidence" value="ECO:0007669"/>
    <property type="project" value="UniProtKB-KW"/>
</dbReference>
<keyword evidence="2" id="KW-0229">DNA integration</keyword>
<name>A0A9D2M4Z5_9FIRM</name>
<evidence type="ECO:0000256" key="6">
    <source>
        <dbReference type="PROSITE-ProRule" id="PRU10137"/>
    </source>
</evidence>
<dbReference type="CDD" id="cd03768">
    <property type="entry name" value="SR_ResInv"/>
    <property type="match status" value="1"/>
</dbReference>
<dbReference type="InterPro" id="IPR009057">
    <property type="entry name" value="Homeodomain-like_sf"/>
</dbReference>
<dbReference type="InterPro" id="IPR006118">
    <property type="entry name" value="Recombinase_CS"/>
</dbReference>
<reference evidence="8" key="1">
    <citation type="journal article" date="2021" name="PeerJ">
        <title>Extensive microbial diversity within the chicken gut microbiome revealed by metagenomics and culture.</title>
        <authorList>
            <person name="Gilroy R."/>
            <person name="Ravi A."/>
            <person name="Getino M."/>
            <person name="Pursley I."/>
            <person name="Horton D.L."/>
            <person name="Alikhan N.F."/>
            <person name="Baker D."/>
            <person name="Gharbi K."/>
            <person name="Hall N."/>
            <person name="Watson M."/>
            <person name="Adriaenssens E.M."/>
            <person name="Foster-Nyarko E."/>
            <person name="Jarju S."/>
            <person name="Secka A."/>
            <person name="Antonio M."/>
            <person name="Oren A."/>
            <person name="Chaudhuri R.R."/>
            <person name="La Ragione R."/>
            <person name="Hildebrand F."/>
            <person name="Pallen M.J."/>
        </authorList>
    </citation>
    <scope>NUCLEOTIDE SEQUENCE</scope>
    <source>
        <strain evidence="8">ChiBcec8-14828</strain>
    </source>
</reference>
<dbReference type="PANTHER" id="PTHR30461">
    <property type="entry name" value="DNA-INVERTASE FROM LAMBDOID PROPHAGE"/>
    <property type="match status" value="1"/>
</dbReference>
<dbReference type="PROSITE" id="PS51736">
    <property type="entry name" value="RECOMBINASES_3"/>
    <property type="match status" value="1"/>
</dbReference>
<evidence type="ECO:0000256" key="4">
    <source>
        <dbReference type="ARBA" id="ARBA00023172"/>
    </source>
</evidence>
<sequence>MIYGYARVSTKGQSKDGNSLAHQQQELTQNGAQVIFTDVYTGTKINRPQLEQLLQQLKAGDVVMVTKLDRFARSANEGIELVDRLLSQGVKVHILNMGVLDDTPTGVLIRNIMLCFAQFERDMIVQRTQEGKEIARQHPGYREGRKPLYSKHQINHALELLEHHSYRQVTEMTGISKSTLIRAKRAHSG</sequence>
<comment type="similarity">
    <text evidence="1">Belongs to the site-specific recombinase resolvase family.</text>
</comment>
<dbReference type="Gene3D" id="1.10.10.60">
    <property type="entry name" value="Homeodomain-like"/>
    <property type="match status" value="1"/>
</dbReference>